<evidence type="ECO:0000256" key="3">
    <source>
        <dbReference type="ARBA" id="ARBA00022692"/>
    </source>
</evidence>
<feature type="transmembrane region" description="Helical" evidence="6">
    <location>
        <begin position="99"/>
        <end position="127"/>
    </location>
</feature>
<keyword evidence="9" id="KW-1185">Reference proteome</keyword>
<feature type="transmembrane region" description="Helical" evidence="6">
    <location>
        <begin position="216"/>
        <end position="241"/>
    </location>
</feature>
<feature type="transmembrane region" description="Helical" evidence="6">
    <location>
        <begin position="139"/>
        <end position="158"/>
    </location>
</feature>
<feature type="transmembrane region" description="Helical" evidence="6">
    <location>
        <begin position="306"/>
        <end position="327"/>
    </location>
</feature>
<dbReference type="InterPro" id="IPR011701">
    <property type="entry name" value="MFS"/>
</dbReference>
<dbReference type="GO" id="GO:0022857">
    <property type="term" value="F:transmembrane transporter activity"/>
    <property type="evidence" value="ECO:0007669"/>
    <property type="project" value="InterPro"/>
</dbReference>
<dbReference type="PANTHER" id="PTHR23513:SF6">
    <property type="entry name" value="MAJOR FACILITATOR SUPERFAMILY ASSOCIATED DOMAIN-CONTAINING PROTEIN"/>
    <property type="match status" value="1"/>
</dbReference>
<keyword evidence="2" id="KW-1003">Cell membrane</keyword>
<keyword evidence="4 6" id="KW-1133">Transmembrane helix</keyword>
<evidence type="ECO:0000256" key="6">
    <source>
        <dbReference type="SAM" id="Phobius"/>
    </source>
</evidence>
<feature type="transmembrane region" description="Helical" evidence="6">
    <location>
        <begin position="41"/>
        <end position="64"/>
    </location>
</feature>
<dbReference type="Gene3D" id="1.20.1250.20">
    <property type="entry name" value="MFS general substrate transporter like domains"/>
    <property type="match status" value="1"/>
</dbReference>
<dbReference type="AlphaFoldDB" id="A0A1G7JSB1"/>
<name>A0A1G7JSB1_9DEIN</name>
<dbReference type="SUPFAM" id="SSF103473">
    <property type="entry name" value="MFS general substrate transporter"/>
    <property type="match status" value="1"/>
</dbReference>
<evidence type="ECO:0000256" key="2">
    <source>
        <dbReference type="ARBA" id="ARBA00022475"/>
    </source>
</evidence>
<feature type="domain" description="Major facilitator superfamily (MFS) profile" evidence="7">
    <location>
        <begin position="1"/>
        <end position="403"/>
    </location>
</feature>
<accession>A0A1G7JSB1</accession>
<dbReference type="InterPro" id="IPR020846">
    <property type="entry name" value="MFS_dom"/>
</dbReference>
<evidence type="ECO:0000256" key="4">
    <source>
        <dbReference type="ARBA" id="ARBA00022989"/>
    </source>
</evidence>
<reference evidence="9" key="1">
    <citation type="submission" date="2016-10" db="EMBL/GenBank/DDBJ databases">
        <authorList>
            <person name="Varghese N."/>
            <person name="Submissions S."/>
        </authorList>
    </citation>
    <scope>NUCLEOTIDE SEQUENCE [LARGE SCALE GENOMIC DNA]</scope>
    <source>
        <strain evidence="9">CGMCC 1.6992</strain>
    </source>
</reference>
<dbReference type="CDD" id="cd06173">
    <property type="entry name" value="MFS_MefA_like"/>
    <property type="match status" value="1"/>
</dbReference>
<dbReference type="OrthoDB" id="9775268at2"/>
<feature type="transmembrane region" description="Helical" evidence="6">
    <location>
        <begin position="71"/>
        <end position="93"/>
    </location>
</feature>
<evidence type="ECO:0000259" key="7">
    <source>
        <dbReference type="PROSITE" id="PS50850"/>
    </source>
</evidence>
<gene>
    <name evidence="8" type="ORF">SAMN04488243_13723</name>
</gene>
<feature type="transmembrane region" description="Helical" evidence="6">
    <location>
        <begin position="253"/>
        <end position="273"/>
    </location>
</feature>
<dbReference type="Proteomes" id="UP000199446">
    <property type="component" value="Unassembled WGS sequence"/>
</dbReference>
<dbReference type="InterPro" id="IPR036259">
    <property type="entry name" value="MFS_trans_sf"/>
</dbReference>
<proteinExistence type="predicted"/>
<organism evidence="8 9">
    <name type="scientific">Thermus arciformis</name>
    <dbReference type="NCBI Taxonomy" id="482827"/>
    <lineage>
        <taxon>Bacteria</taxon>
        <taxon>Thermotogati</taxon>
        <taxon>Deinococcota</taxon>
        <taxon>Deinococci</taxon>
        <taxon>Thermales</taxon>
        <taxon>Thermaceae</taxon>
        <taxon>Thermus</taxon>
    </lineage>
</organism>
<keyword evidence="3 6" id="KW-0812">Transmembrane</keyword>
<evidence type="ECO:0000313" key="8">
    <source>
        <dbReference type="EMBL" id="SDF27704.1"/>
    </source>
</evidence>
<dbReference type="PANTHER" id="PTHR23513">
    <property type="entry name" value="INTEGRAL MEMBRANE EFFLUX PROTEIN-RELATED"/>
    <property type="match status" value="1"/>
</dbReference>
<feature type="transmembrane region" description="Helical" evidence="6">
    <location>
        <begin position="379"/>
        <end position="398"/>
    </location>
</feature>
<comment type="subcellular location">
    <subcellularLocation>
        <location evidence="1">Cell membrane</location>
        <topology evidence="1">Multi-pass membrane protein</topology>
    </subcellularLocation>
</comment>
<dbReference type="STRING" id="482827.SAMN04488243_13723"/>
<dbReference type="EMBL" id="FNBC01000037">
    <property type="protein sequence ID" value="SDF27704.1"/>
    <property type="molecule type" value="Genomic_DNA"/>
</dbReference>
<feature type="transmembrane region" description="Helical" evidence="6">
    <location>
        <begin position="280"/>
        <end position="300"/>
    </location>
</feature>
<evidence type="ECO:0000256" key="5">
    <source>
        <dbReference type="ARBA" id="ARBA00023136"/>
    </source>
</evidence>
<feature type="transmembrane region" description="Helical" evidence="6">
    <location>
        <begin position="347"/>
        <end position="367"/>
    </location>
</feature>
<dbReference type="RefSeq" id="WP_093008397.1">
    <property type="nucleotide sequence ID" value="NZ_FNBC01000037.1"/>
</dbReference>
<dbReference type="Pfam" id="PF07690">
    <property type="entry name" value="MFS_1"/>
    <property type="match status" value="1"/>
</dbReference>
<keyword evidence="5 6" id="KW-0472">Membrane</keyword>
<protein>
    <submittedName>
        <fullName evidence="8">Major Facilitator Superfamily protein</fullName>
    </submittedName>
</protein>
<dbReference type="GO" id="GO:0005886">
    <property type="term" value="C:plasma membrane"/>
    <property type="evidence" value="ECO:0007669"/>
    <property type="project" value="UniProtKB-SubCell"/>
</dbReference>
<dbReference type="PROSITE" id="PS50850">
    <property type="entry name" value="MFS"/>
    <property type="match status" value="1"/>
</dbReference>
<evidence type="ECO:0000256" key="1">
    <source>
        <dbReference type="ARBA" id="ARBA00004651"/>
    </source>
</evidence>
<sequence>MQGLAAFRLLWLGQALALLGREMTWFALTLYAYGKTGQATTLSLLGFSHFLPLILLSPLAGALVDRYPRKWAMLVADLGGGVATGFLLSLYLLGRLEVVHLYLVSALTGALSSLHWPALSAALSAMLEKRDYARASGMMSLAESLAGVGAPVLAAALLKPLGLGGIFALDLLGAGAAVLSLLLVPIPNPGLEAREKTSWIGEALFGFRFILERPPLLGLQLMFFGINFLTTLAATVLPAMVLAKTGLSEAALALVRSAAGLGGVAGGLLLSLWGGPKKRVHGVFLGMALSSLALALMGAVEGPSAWAALAFLESFFIPVLNGSNQAIWQAKVPLSVQGKVFAARRMIAWFANPLAMLLAGPLADRVFGPRYGQGEGITLMLLLFGSLGVLWGLSGYLFPGVREVERLLPDAKESQATAP</sequence>
<evidence type="ECO:0000313" key="9">
    <source>
        <dbReference type="Proteomes" id="UP000199446"/>
    </source>
</evidence>
<feature type="transmembrane region" description="Helical" evidence="6">
    <location>
        <begin position="164"/>
        <end position="186"/>
    </location>
</feature>